<dbReference type="GO" id="GO:0005634">
    <property type="term" value="C:nucleus"/>
    <property type="evidence" value="ECO:0007669"/>
    <property type="project" value="UniProtKB-SubCell"/>
</dbReference>
<dbReference type="GO" id="GO:0006281">
    <property type="term" value="P:DNA repair"/>
    <property type="evidence" value="ECO:0007669"/>
    <property type="project" value="UniProtKB-KW"/>
</dbReference>
<feature type="domain" description="MRG" evidence="10">
    <location>
        <begin position="444"/>
        <end position="607"/>
    </location>
</feature>
<dbReference type="Proteomes" id="UP000515140">
    <property type="component" value="Unplaced"/>
</dbReference>
<dbReference type="PANTHER" id="PTHR10880:SF48">
    <property type="entry name" value="MORTALITY FACTOR 4 LIKE 2"/>
    <property type="match status" value="1"/>
</dbReference>
<feature type="region of interest" description="Disordered" evidence="9">
    <location>
        <begin position="1"/>
        <end position="64"/>
    </location>
</feature>
<feature type="region of interest" description="Disordered" evidence="9">
    <location>
        <begin position="217"/>
        <end position="323"/>
    </location>
</feature>
<dbReference type="GO" id="GO:0006325">
    <property type="term" value="P:chromatin organization"/>
    <property type="evidence" value="ECO:0007669"/>
    <property type="project" value="UniProtKB-KW"/>
</dbReference>
<gene>
    <name evidence="12" type="primary">LOC110203762</name>
</gene>
<keyword evidence="5" id="KW-0805">Transcription regulation</keyword>
<comment type="subcellular location">
    <subcellularLocation>
        <location evidence="1">Nucleus</location>
    </subcellularLocation>
</comment>
<evidence type="ECO:0000256" key="4">
    <source>
        <dbReference type="ARBA" id="ARBA00022853"/>
    </source>
</evidence>
<evidence type="ECO:0000256" key="7">
    <source>
        <dbReference type="ARBA" id="ARBA00023204"/>
    </source>
</evidence>
<keyword evidence="8" id="KW-0539">Nucleus</keyword>
<evidence type="ECO:0000259" key="10">
    <source>
        <dbReference type="Pfam" id="PF05712"/>
    </source>
</evidence>
<dbReference type="InterPro" id="IPR026541">
    <property type="entry name" value="MRG_dom"/>
</dbReference>
<keyword evidence="2" id="KW-0341">Growth regulation</keyword>
<accession>A0A6P5JNM9</accession>
<keyword evidence="3" id="KW-0227">DNA damage</keyword>
<feature type="region of interest" description="Disordered" evidence="9">
    <location>
        <begin position="351"/>
        <end position="376"/>
    </location>
</feature>
<organism evidence="11 12">
    <name type="scientific">Phascolarctos cinereus</name>
    <name type="common">Koala</name>
    <dbReference type="NCBI Taxonomy" id="38626"/>
    <lineage>
        <taxon>Eukaryota</taxon>
        <taxon>Metazoa</taxon>
        <taxon>Chordata</taxon>
        <taxon>Craniata</taxon>
        <taxon>Vertebrata</taxon>
        <taxon>Euteleostomi</taxon>
        <taxon>Mammalia</taxon>
        <taxon>Metatheria</taxon>
        <taxon>Diprotodontia</taxon>
        <taxon>Phascolarctidae</taxon>
        <taxon>Phascolarctos</taxon>
    </lineage>
</organism>
<feature type="compositionally biased region" description="Polar residues" evidence="9">
    <location>
        <begin position="411"/>
        <end position="428"/>
    </location>
</feature>
<keyword evidence="7" id="KW-0234">DNA repair</keyword>
<evidence type="ECO:0000256" key="9">
    <source>
        <dbReference type="SAM" id="MobiDB-lite"/>
    </source>
</evidence>
<dbReference type="FunFam" id="1.10.274.30:FF:000001">
    <property type="entry name" value="Mortality factor 4-like protein 1"/>
    <property type="match status" value="1"/>
</dbReference>
<keyword evidence="11" id="KW-1185">Reference proteome</keyword>
<evidence type="ECO:0000256" key="6">
    <source>
        <dbReference type="ARBA" id="ARBA00023163"/>
    </source>
</evidence>
<dbReference type="RefSeq" id="XP_020835882.1">
    <property type="nucleotide sequence ID" value="XM_020980223.1"/>
</dbReference>
<evidence type="ECO:0000256" key="2">
    <source>
        <dbReference type="ARBA" id="ARBA00022604"/>
    </source>
</evidence>
<dbReference type="GO" id="GO:0006355">
    <property type="term" value="P:regulation of DNA-templated transcription"/>
    <property type="evidence" value="ECO:0007669"/>
    <property type="project" value="InterPro"/>
</dbReference>
<dbReference type="SUPFAM" id="SSF54160">
    <property type="entry name" value="Chromo domain-like"/>
    <property type="match status" value="1"/>
</dbReference>
<feature type="region of interest" description="Disordered" evidence="9">
    <location>
        <begin position="408"/>
        <end position="433"/>
    </location>
</feature>
<dbReference type="AlphaFoldDB" id="A0A6P5JNM9"/>
<dbReference type="Gene3D" id="1.10.274.30">
    <property type="entry name" value="MRG domain"/>
    <property type="match status" value="1"/>
</dbReference>
<dbReference type="PROSITE" id="PS51640">
    <property type="entry name" value="MRG"/>
    <property type="match status" value="1"/>
</dbReference>
<dbReference type="PANTHER" id="PTHR10880">
    <property type="entry name" value="MORTALITY FACTOR 4-LIKE PROTEIN"/>
    <property type="match status" value="1"/>
</dbReference>
<name>A0A6P5JNM9_PHACI</name>
<feature type="compositionally biased region" description="Basic and acidic residues" evidence="9">
    <location>
        <begin position="264"/>
        <end position="278"/>
    </location>
</feature>
<feature type="compositionally biased region" description="Low complexity" evidence="9">
    <location>
        <begin position="26"/>
        <end position="47"/>
    </location>
</feature>
<keyword evidence="4" id="KW-0156">Chromatin regulator</keyword>
<feature type="compositionally biased region" description="Basic and acidic residues" evidence="9">
    <location>
        <begin position="223"/>
        <end position="243"/>
    </location>
</feature>
<evidence type="ECO:0000313" key="12">
    <source>
        <dbReference type="RefSeq" id="XP_020835882.1"/>
    </source>
</evidence>
<evidence type="ECO:0000256" key="8">
    <source>
        <dbReference type="ARBA" id="ARBA00023242"/>
    </source>
</evidence>
<dbReference type="InterPro" id="IPR016197">
    <property type="entry name" value="Chromo-like_dom_sf"/>
</dbReference>
<dbReference type="KEGG" id="pcw:110203762"/>
<sequence>MKPFRSVMKPPGLTQSLKRLKPSRSVKPVWPVQPVKPGKVPEPLMKPLKPKKKPPGLMQPVRHLKPEVPETRRTSAIREADEAAEVQEAARALDEAIKAQDEATEVCETSTSLAIHEGEKGAEACEAAEAREATKDIETCEITKTHKATNACDETIKVRVSCEVTEVRETHMACMIREAGEAAAAREIHEATKAQEAAVACEIPEATMACEAAEASDTFKASESQDSHEATEAIKTSEFHETSEAGEISQVAEASVSCETAETSEARKVSEASKEQKGGKGKAKKKGKGRGKGKAKADVGHFPTEDDDNVASQDPLYPTAGWDDEWVPESRLLKYSEISLQKQRELFEASQEQSAKGKMVGIASGKNTSEGPQQNTVENNVEVPSVSVKTSRKEQNIVSVTGSGSAGNIAGCNTGSRDGSKSEISQQPHWGGALVNSDGEPCSGFMRRSDFEINIPAELKPWLVNDWNLITGQKKLFCLPAKKNVESILEDYELYEKSYANSEDKICGVPEVVAGIREYFNLMLGSHLLYTFEKPQYATILANDPGVPMSQIYGAPHLLRLFVKIGDMLSCAFFDSHSTTLLSEYLHDFVKYLAKNSAALFSPNDYELASPEYLQKAAEEPENICHS</sequence>
<proteinExistence type="predicted"/>
<evidence type="ECO:0000313" key="11">
    <source>
        <dbReference type="Proteomes" id="UP000515140"/>
    </source>
</evidence>
<keyword evidence="6" id="KW-0804">Transcription</keyword>
<reference evidence="12" key="1">
    <citation type="submission" date="2025-08" db="UniProtKB">
        <authorList>
            <consortium name="RefSeq"/>
        </authorList>
    </citation>
    <scope>IDENTIFICATION</scope>
    <source>
        <tissue evidence="12">Spleen</tissue>
    </source>
</reference>
<dbReference type="Gene3D" id="2.30.30.140">
    <property type="match status" value="1"/>
</dbReference>
<evidence type="ECO:0000256" key="1">
    <source>
        <dbReference type="ARBA" id="ARBA00004123"/>
    </source>
</evidence>
<feature type="compositionally biased region" description="Polar residues" evidence="9">
    <location>
        <begin position="365"/>
        <end position="376"/>
    </location>
</feature>
<dbReference type="GO" id="GO:0035267">
    <property type="term" value="C:NuA4 histone acetyltransferase complex"/>
    <property type="evidence" value="ECO:0007669"/>
    <property type="project" value="TreeGrafter"/>
</dbReference>
<dbReference type="InterPro" id="IPR008676">
    <property type="entry name" value="MRG"/>
</dbReference>
<protein>
    <submittedName>
        <fullName evidence="12">Uncharacterized protein LOC110203762</fullName>
    </submittedName>
</protein>
<dbReference type="InParanoid" id="A0A6P5JNM9"/>
<evidence type="ECO:0000256" key="5">
    <source>
        <dbReference type="ARBA" id="ARBA00023015"/>
    </source>
</evidence>
<dbReference type="InterPro" id="IPR038217">
    <property type="entry name" value="MRG_C_sf"/>
</dbReference>
<feature type="compositionally biased region" description="Basic residues" evidence="9">
    <location>
        <begin position="279"/>
        <end position="294"/>
    </location>
</feature>
<evidence type="ECO:0000256" key="3">
    <source>
        <dbReference type="ARBA" id="ARBA00022763"/>
    </source>
</evidence>
<dbReference type="Pfam" id="PF05712">
    <property type="entry name" value="MRG"/>
    <property type="match status" value="1"/>
</dbReference>
<dbReference type="GeneID" id="110203762"/>